<evidence type="ECO:0000313" key="10">
    <source>
        <dbReference type="Proteomes" id="UP001597458"/>
    </source>
</evidence>
<dbReference type="Gene3D" id="1.20.1250.20">
    <property type="entry name" value="MFS general substrate transporter like domains"/>
    <property type="match status" value="1"/>
</dbReference>
<dbReference type="PANTHER" id="PTHR43266">
    <property type="entry name" value="MACROLIDE-EFFLUX PROTEIN"/>
    <property type="match status" value="1"/>
</dbReference>
<dbReference type="RefSeq" id="WP_141189151.1">
    <property type="nucleotide sequence ID" value="NZ_JBHUMR010000008.1"/>
</dbReference>
<feature type="transmembrane region" description="Helical" evidence="7">
    <location>
        <begin position="290"/>
        <end position="311"/>
    </location>
</feature>
<dbReference type="InterPro" id="IPR022324">
    <property type="entry name" value="Bacilysin_exporter_BacE_put"/>
</dbReference>
<feature type="transmembrane region" description="Helical" evidence="7">
    <location>
        <begin position="49"/>
        <end position="69"/>
    </location>
</feature>
<comment type="caution">
    <text evidence="9">The sequence shown here is derived from an EMBL/GenBank/DDBJ whole genome shotgun (WGS) entry which is preliminary data.</text>
</comment>
<organism evidence="9 10">
    <name type="scientific">Terrilactibacillus laevilacticus</name>
    <dbReference type="NCBI Taxonomy" id="1380157"/>
    <lineage>
        <taxon>Bacteria</taxon>
        <taxon>Bacillati</taxon>
        <taxon>Bacillota</taxon>
        <taxon>Bacilli</taxon>
        <taxon>Bacillales</taxon>
        <taxon>Bacillaceae</taxon>
        <taxon>Terrilactibacillus</taxon>
    </lineage>
</organism>
<keyword evidence="2" id="KW-0813">Transport</keyword>
<dbReference type="Proteomes" id="UP001597458">
    <property type="component" value="Unassembled WGS sequence"/>
</dbReference>
<name>A0ABW5PQ54_9BACI</name>
<accession>A0ABW5PQ54</accession>
<dbReference type="EMBL" id="JBHUMR010000008">
    <property type="protein sequence ID" value="MFD2617020.1"/>
    <property type="molecule type" value="Genomic_DNA"/>
</dbReference>
<keyword evidence="6 7" id="KW-0472">Membrane</keyword>
<evidence type="ECO:0000256" key="3">
    <source>
        <dbReference type="ARBA" id="ARBA00022475"/>
    </source>
</evidence>
<keyword evidence="4 7" id="KW-0812">Transmembrane</keyword>
<evidence type="ECO:0000313" key="9">
    <source>
        <dbReference type="EMBL" id="MFD2617020.1"/>
    </source>
</evidence>
<feature type="transmembrane region" description="Helical" evidence="7">
    <location>
        <begin position="90"/>
        <end position="115"/>
    </location>
</feature>
<dbReference type="Pfam" id="PF07690">
    <property type="entry name" value="MFS_1"/>
    <property type="match status" value="1"/>
</dbReference>
<feature type="transmembrane region" description="Helical" evidence="7">
    <location>
        <begin position="15"/>
        <end position="37"/>
    </location>
</feature>
<dbReference type="SUPFAM" id="SSF103473">
    <property type="entry name" value="MFS general substrate transporter"/>
    <property type="match status" value="1"/>
</dbReference>
<dbReference type="InterPro" id="IPR036259">
    <property type="entry name" value="MFS_trans_sf"/>
</dbReference>
<feature type="transmembrane region" description="Helical" evidence="7">
    <location>
        <begin position="317"/>
        <end position="340"/>
    </location>
</feature>
<feature type="transmembrane region" description="Helical" evidence="7">
    <location>
        <begin position="226"/>
        <end position="243"/>
    </location>
</feature>
<feature type="transmembrane region" description="Helical" evidence="7">
    <location>
        <begin position="385"/>
        <end position="409"/>
    </location>
</feature>
<feature type="domain" description="Major facilitator superfamily (MFS) profile" evidence="8">
    <location>
        <begin position="14"/>
        <end position="410"/>
    </location>
</feature>
<sequence>MNQSSSSSLFKNKSYVFLISAQVISNIGDWLHILALLTLVGLKWHASPLAMTGTMLCLTVPAVLFGPIAGVVVDRIDRKHMMIVSDICRAFIVLGIAFSSHLWQVYVLLCLLALFSDLFNPAESAKIKEIVSEEHLQQAVAYSGVINNGAKIIGPMISGIVVSLMGIKGAFYLDALSFILSALLLIGLPKTPKVILEERKTQNHQQKKSFFKDLIDGLSFIKQSPILFLGLLILSFVFFALQISDSQSIVLFREIPHLPVHLIGTCMAASGAGMLISSLILSKINLGSRLITLAISPIIVGGGLFSAGWFVHLPLSIINILYPIIFIFVGLAMGMAIIPFQVLTQKLTPSSYTGRIFGTINSVSTLFTILGMLTGGLLSEWMGGIRTFLASGTLLIIIGLLVTIFYRVIERRDKIGTKSVEGTHQSAKG</sequence>
<evidence type="ECO:0000256" key="1">
    <source>
        <dbReference type="ARBA" id="ARBA00004651"/>
    </source>
</evidence>
<reference evidence="10" key="1">
    <citation type="journal article" date="2019" name="Int. J. Syst. Evol. Microbiol.">
        <title>The Global Catalogue of Microorganisms (GCM) 10K type strain sequencing project: providing services to taxonomists for standard genome sequencing and annotation.</title>
        <authorList>
            <consortium name="The Broad Institute Genomics Platform"/>
            <consortium name="The Broad Institute Genome Sequencing Center for Infectious Disease"/>
            <person name="Wu L."/>
            <person name="Ma J."/>
        </authorList>
    </citation>
    <scope>NUCLEOTIDE SEQUENCE [LARGE SCALE GENOMIC DNA]</scope>
    <source>
        <strain evidence="10">TISTR 2241</strain>
    </source>
</reference>
<keyword evidence="10" id="KW-1185">Reference proteome</keyword>
<dbReference type="PROSITE" id="PS50850">
    <property type="entry name" value="MFS"/>
    <property type="match status" value="1"/>
</dbReference>
<evidence type="ECO:0000256" key="7">
    <source>
        <dbReference type="SAM" id="Phobius"/>
    </source>
</evidence>
<feature type="transmembrane region" description="Helical" evidence="7">
    <location>
        <begin position="258"/>
        <end position="281"/>
    </location>
</feature>
<evidence type="ECO:0000256" key="5">
    <source>
        <dbReference type="ARBA" id="ARBA00022989"/>
    </source>
</evidence>
<dbReference type="InterPro" id="IPR020846">
    <property type="entry name" value="MFS_dom"/>
</dbReference>
<dbReference type="InterPro" id="IPR011701">
    <property type="entry name" value="MFS"/>
</dbReference>
<keyword evidence="3" id="KW-1003">Cell membrane</keyword>
<evidence type="ECO:0000256" key="6">
    <source>
        <dbReference type="ARBA" id="ARBA00023136"/>
    </source>
</evidence>
<dbReference type="CDD" id="cd06173">
    <property type="entry name" value="MFS_MefA_like"/>
    <property type="match status" value="1"/>
</dbReference>
<evidence type="ECO:0000256" key="4">
    <source>
        <dbReference type="ARBA" id="ARBA00022692"/>
    </source>
</evidence>
<dbReference type="PANTHER" id="PTHR43266:SF2">
    <property type="entry name" value="MAJOR FACILITATOR SUPERFAMILY (MFS) PROFILE DOMAIN-CONTAINING PROTEIN"/>
    <property type="match status" value="1"/>
</dbReference>
<protein>
    <submittedName>
        <fullName evidence="9">MFS transporter</fullName>
    </submittedName>
</protein>
<keyword evidence="5 7" id="KW-1133">Transmembrane helix</keyword>
<evidence type="ECO:0000256" key="2">
    <source>
        <dbReference type="ARBA" id="ARBA00022448"/>
    </source>
</evidence>
<feature type="transmembrane region" description="Helical" evidence="7">
    <location>
        <begin position="170"/>
        <end position="189"/>
    </location>
</feature>
<gene>
    <name evidence="9" type="ORF">ACFSTF_06795</name>
</gene>
<proteinExistence type="predicted"/>
<evidence type="ECO:0000259" key="8">
    <source>
        <dbReference type="PROSITE" id="PS50850"/>
    </source>
</evidence>
<comment type="subcellular location">
    <subcellularLocation>
        <location evidence="1">Cell membrane</location>
        <topology evidence="1">Multi-pass membrane protein</topology>
    </subcellularLocation>
</comment>
<dbReference type="PRINTS" id="PR01988">
    <property type="entry name" value="EXPORTERBACE"/>
</dbReference>
<feature type="transmembrane region" description="Helical" evidence="7">
    <location>
        <begin position="352"/>
        <end position="373"/>
    </location>
</feature>